<reference evidence="5 6" key="1">
    <citation type="submission" date="2016-03" db="EMBL/GenBank/DDBJ databases">
        <authorList>
            <person name="Ploux O."/>
        </authorList>
    </citation>
    <scope>NUCLEOTIDE SEQUENCE [LARGE SCALE GENOMIC DNA]</scope>
    <source>
        <strain evidence="5 6">R0</strain>
    </source>
</reference>
<dbReference type="GO" id="GO:0019243">
    <property type="term" value="P:methylglyoxal catabolic process to D-lactate via S-lactoyl-glutathione"/>
    <property type="evidence" value="ECO:0007669"/>
    <property type="project" value="TreeGrafter"/>
</dbReference>
<dbReference type="InterPro" id="IPR050325">
    <property type="entry name" value="Prot/Nucl_acid_deglycase"/>
</dbReference>
<feature type="domain" description="DJ-1/PfpI" evidence="4">
    <location>
        <begin position="31"/>
        <end position="226"/>
    </location>
</feature>
<name>A0A150WPP3_BDEBC</name>
<evidence type="ECO:0000256" key="1">
    <source>
        <dbReference type="ARBA" id="ARBA00023016"/>
    </source>
</evidence>
<proteinExistence type="inferred from homology"/>
<dbReference type="InterPro" id="IPR029062">
    <property type="entry name" value="Class_I_gatase-like"/>
</dbReference>
<keyword evidence="6" id="KW-1185">Reference proteome</keyword>
<dbReference type="Pfam" id="PF01965">
    <property type="entry name" value="DJ-1_PfpI"/>
    <property type="match status" value="1"/>
</dbReference>
<accession>A0A150WPP3</accession>
<dbReference type="RefSeq" id="WP_061834037.1">
    <property type="nucleotide sequence ID" value="NZ_LUKE01000001.1"/>
</dbReference>
<protein>
    <submittedName>
        <fullName evidence="5">Thiamine biosynthesis protein ThiJ</fullName>
    </submittedName>
</protein>
<dbReference type="Gene3D" id="3.40.50.880">
    <property type="match status" value="1"/>
</dbReference>
<comment type="caution">
    <text evidence="5">The sequence shown here is derived from an EMBL/GenBank/DDBJ whole genome shotgun (WGS) entry which is preliminary data.</text>
</comment>
<gene>
    <name evidence="5" type="ORF">AZI86_05350</name>
</gene>
<evidence type="ECO:0000256" key="2">
    <source>
        <dbReference type="ARBA" id="ARBA00023239"/>
    </source>
</evidence>
<dbReference type="PANTHER" id="PTHR48094">
    <property type="entry name" value="PROTEIN/NUCLEIC ACID DEGLYCASE DJ-1-RELATED"/>
    <property type="match status" value="1"/>
</dbReference>
<comment type="similarity">
    <text evidence="3">Belongs to the peptidase C56 family. HSP31-like subfamily.</text>
</comment>
<dbReference type="Proteomes" id="UP000075320">
    <property type="component" value="Unassembled WGS sequence"/>
</dbReference>
<dbReference type="CDD" id="cd03141">
    <property type="entry name" value="GATase1_Hsp31_like"/>
    <property type="match status" value="1"/>
</dbReference>
<organism evidence="5 6">
    <name type="scientific">Bdellovibrio bacteriovorus</name>
    <dbReference type="NCBI Taxonomy" id="959"/>
    <lineage>
        <taxon>Bacteria</taxon>
        <taxon>Pseudomonadati</taxon>
        <taxon>Bdellovibrionota</taxon>
        <taxon>Bdellovibrionia</taxon>
        <taxon>Bdellovibrionales</taxon>
        <taxon>Pseudobdellovibrionaceae</taxon>
        <taxon>Bdellovibrio</taxon>
    </lineage>
</organism>
<dbReference type="OrthoDB" id="5290541at2"/>
<keyword evidence="1" id="KW-0346">Stress response</keyword>
<sequence>MIATTALKVLIVVTSHSQLGHTGKPTGYYLSEVTHPAHVLEQAGYTVDISSPQGGKAPMDPSSLDLKDPVNKAMLENPEFKRKLDNTLKLANVDSAKYAAILFSGGHGTMWDFKDEPAISKVAAAIYESKGVVAAVCHGPAALINLKLSNGKYLIAGKNVAGFSNDEEKAVELTKIVPFSLEDELVKRGGKYSKTKLWGNHVVVDERLVTGQNPASATSVGEAIVKLLKK</sequence>
<dbReference type="GO" id="GO:0019172">
    <property type="term" value="F:glyoxalase III activity"/>
    <property type="evidence" value="ECO:0007669"/>
    <property type="project" value="TreeGrafter"/>
</dbReference>
<evidence type="ECO:0000313" key="6">
    <source>
        <dbReference type="Proteomes" id="UP000075320"/>
    </source>
</evidence>
<dbReference type="InterPro" id="IPR002818">
    <property type="entry name" value="DJ-1/PfpI"/>
</dbReference>
<dbReference type="EMBL" id="LUKE01000001">
    <property type="protein sequence ID" value="KYG66473.1"/>
    <property type="molecule type" value="Genomic_DNA"/>
</dbReference>
<evidence type="ECO:0000259" key="4">
    <source>
        <dbReference type="Pfam" id="PF01965"/>
    </source>
</evidence>
<dbReference type="PANTHER" id="PTHR48094:SF11">
    <property type="entry name" value="GLUTATHIONE-INDEPENDENT GLYOXALASE HSP31-RELATED"/>
    <property type="match status" value="1"/>
</dbReference>
<dbReference type="AlphaFoldDB" id="A0A150WPP3"/>
<evidence type="ECO:0000313" key="5">
    <source>
        <dbReference type="EMBL" id="KYG66473.1"/>
    </source>
</evidence>
<evidence type="ECO:0000256" key="3">
    <source>
        <dbReference type="ARBA" id="ARBA00038493"/>
    </source>
</evidence>
<dbReference type="SUPFAM" id="SSF52317">
    <property type="entry name" value="Class I glutamine amidotransferase-like"/>
    <property type="match status" value="1"/>
</dbReference>
<dbReference type="GO" id="GO:0005737">
    <property type="term" value="C:cytoplasm"/>
    <property type="evidence" value="ECO:0007669"/>
    <property type="project" value="TreeGrafter"/>
</dbReference>
<keyword evidence="2" id="KW-0456">Lyase</keyword>